<feature type="domain" description="DUF218" evidence="1">
    <location>
        <begin position="1"/>
        <end position="114"/>
    </location>
</feature>
<dbReference type="PANTHER" id="PTHR30336:SF6">
    <property type="entry name" value="INTEGRAL MEMBRANE PROTEIN"/>
    <property type="match status" value="1"/>
</dbReference>
<evidence type="ECO:0000259" key="1">
    <source>
        <dbReference type="Pfam" id="PF02698"/>
    </source>
</evidence>
<dbReference type="AlphaFoldDB" id="A0A9D1KLK4"/>
<dbReference type="InterPro" id="IPR003848">
    <property type="entry name" value="DUF218"/>
</dbReference>
<reference evidence="2" key="1">
    <citation type="submission" date="2020-10" db="EMBL/GenBank/DDBJ databases">
        <authorList>
            <person name="Gilroy R."/>
        </authorList>
    </citation>
    <scope>NUCLEOTIDE SEQUENCE</scope>
    <source>
        <strain evidence="2">ChiGjej1B1-24693</strain>
    </source>
</reference>
<sequence>MVLGASVQDGNPSPFLAGRLDVARDLYLSGKVKAILVSGDNKETDYDEPTAMKQYLVEHGVPESQIVRDPAGYNTYDSCVRARDVYGVTRLIVVTQDYHLPRTLATCRAVGLDASGVGDTTARRFHRTWWWGVAREAGANWKLLYDLLTERRPTASPYDPSLQEAVERNG</sequence>
<dbReference type="CDD" id="cd06259">
    <property type="entry name" value="YdcF-like"/>
    <property type="match status" value="1"/>
</dbReference>
<accession>A0A9D1KLK4</accession>
<comment type="caution">
    <text evidence="2">The sequence shown here is derived from an EMBL/GenBank/DDBJ whole genome shotgun (WGS) entry which is preliminary data.</text>
</comment>
<organism evidence="2 3">
    <name type="scientific">Candidatus Avipropionibacterium avicola</name>
    <dbReference type="NCBI Taxonomy" id="2840701"/>
    <lineage>
        <taxon>Bacteria</taxon>
        <taxon>Bacillati</taxon>
        <taxon>Actinomycetota</taxon>
        <taxon>Actinomycetes</taxon>
        <taxon>Propionibacteriales</taxon>
        <taxon>Propionibacteriaceae</taxon>
        <taxon>Propionibacteriaceae incertae sedis</taxon>
        <taxon>Candidatus Avipropionibacterium</taxon>
    </lineage>
</organism>
<protein>
    <submittedName>
        <fullName evidence="2">YdcF family protein</fullName>
    </submittedName>
</protein>
<reference evidence="2" key="2">
    <citation type="journal article" date="2021" name="PeerJ">
        <title>Extensive microbial diversity within the chicken gut microbiome revealed by metagenomics and culture.</title>
        <authorList>
            <person name="Gilroy R."/>
            <person name="Ravi A."/>
            <person name="Getino M."/>
            <person name="Pursley I."/>
            <person name="Horton D.L."/>
            <person name="Alikhan N.F."/>
            <person name="Baker D."/>
            <person name="Gharbi K."/>
            <person name="Hall N."/>
            <person name="Watson M."/>
            <person name="Adriaenssens E.M."/>
            <person name="Foster-Nyarko E."/>
            <person name="Jarju S."/>
            <person name="Secka A."/>
            <person name="Antonio M."/>
            <person name="Oren A."/>
            <person name="Chaudhuri R.R."/>
            <person name="La Ragione R."/>
            <person name="Hildebrand F."/>
            <person name="Pallen M.J."/>
        </authorList>
    </citation>
    <scope>NUCLEOTIDE SEQUENCE</scope>
    <source>
        <strain evidence="2">ChiGjej1B1-24693</strain>
    </source>
</reference>
<evidence type="ECO:0000313" key="2">
    <source>
        <dbReference type="EMBL" id="HIT74730.1"/>
    </source>
</evidence>
<dbReference type="Gene3D" id="3.40.50.620">
    <property type="entry name" value="HUPs"/>
    <property type="match status" value="1"/>
</dbReference>
<dbReference type="Pfam" id="PF02698">
    <property type="entry name" value="DUF218"/>
    <property type="match status" value="1"/>
</dbReference>
<evidence type="ECO:0000313" key="3">
    <source>
        <dbReference type="Proteomes" id="UP000886842"/>
    </source>
</evidence>
<dbReference type="InterPro" id="IPR051599">
    <property type="entry name" value="Cell_Envelope_Assoc"/>
</dbReference>
<gene>
    <name evidence="2" type="ORF">IAA98_04010</name>
</gene>
<dbReference type="EMBL" id="DVLP01000117">
    <property type="protein sequence ID" value="HIT74730.1"/>
    <property type="molecule type" value="Genomic_DNA"/>
</dbReference>
<dbReference type="PANTHER" id="PTHR30336">
    <property type="entry name" value="INNER MEMBRANE PROTEIN, PROBABLE PERMEASE"/>
    <property type="match status" value="1"/>
</dbReference>
<dbReference type="GO" id="GO:0005886">
    <property type="term" value="C:plasma membrane"/>
    <property type="evidence" value="ECO:0007669"/>
    <property type="project" value="TreeGrafter"/>
</dbReference>
<proteinExistence type="predicted"/>
<dbReference type="InterPro" id="IPR014729">
    <property type="entry name" value="Rossmann-like_a/b/a_fold"/>
</dbReference>
<dbReference type="Proteomes" id="UP000886842">
    <property type="component" value="Unassembled WGS sequence"/>
</dbReference>
<name>A0A9D1KLK4_9ACTN</name>